<dbReference type="Proteomes" id="UP000004995">
    <property type="component" value="Unassembled WGS sequence"/>
</dbReference>
<sequence length="36" mass="3922">MDLDGLTRPNGRQETKGGGTDEASKNKEMDPSMQAR</sequence>
<dbReference type="EnsemblPlants" id="KQL05098">
    <property type="protein sequence ID" value="KQL05098"/>
    <property type="gene ID" value="SETIT_005403mg"/>
</dbReference>
<evidence type="ECO:0000256" key="1">
    <source>
        <dbReference type="SAM" id="MobiDB-lite"/>
    </source>
</evidence>
<organism evidence="2 3">
    <name type="scientific">Setaria italica</name>
    <name type="common">Foxtail millet</name>
    <name type="synonym">Panicum italicum</name>
    <dbReference type="NCBI Taxonomy" id="4555"/>
    <lineage>
        <taxon>Eukaryota</taxon>
        <taxon>Viridiplantae</taxon>
        <taxon>Streptophyta</taxon>
        <taxon>Embryophyta</taxon>
        <taxon>Tracheophyta</taxon>
        <taxon>Spermatophyta</taxon>
        <taxon>Magnoliopsida</taxon>
        <taxon>Liliopsida</taxon>
        <taxon>Poales</taxon>
        <taxon>Poaceae</taxon>
        <taxon>PACMAD clade</taxon>
        <taxon>Panicoideae</taxon>
        <taxon>Panicodae</taxon>
        <taxon>Paniceae</taxon>
        <taxon>Cenchrinae</taxon>
        <taxon>Setaria</taxon>
    </lineage>
</organism>
<keyword evidence="3" id="KW-1185">Reference proteome</keyword>
<evidence type="ECO:0000313" key="3">
    <source>
        <dbReference type="Proteomes" id="UP000004995"/>
    </source>
</evidence>
<evidence type="ECO:0000313" key="2">
    <source>
        <dbReference type="EnsemblPlants" id="KQL05098"/>
    </source>
</evidence>
<dbReference type="AlphaFoldDB" id="K3XTZ6"/>
<feature type="region of interest" description="Disordered" evidence="1">
    <location>
        <begin position="1"/>
        <end position="36"/>
    </location>
</feature>
<proteinExistence type="predicted"/>
<reference evidence="3" key="1">
    <citation type="journal article" date="2012" name="Nat. Biotechnol.">
        <title>Reference genome sequence of the model plant Setaria.</title>
        <authorList>
            <person name="Bennetzen J.L."/>
            <person name="Schmutz J."/>
            <person name="Wang H."/>
            <person name="Percifield R."/>
            <person name="Hawkins J."/>
            <person name="Pontaroli A.C."/>
            <person name="Estep M."/>
            <person name="Feng L."/>
            <person name="Vaughn J.N."/>
            <person name="Grimwood J."/>
            <person name="Jenkins J."/>
            <person name="Barry K."/>
            <person name="Lindquist E."/>
            <person name="Hellsten U."/>
            <person name="Deshpande S."/>
            <person name="Wang X."/>
            <person name="Wu X."/>
            <person name="Mitros T."/>
            <person name="Triplett J."/>
            <person name="Yang X."/>
            <person name="Ye C.Y."/>
            <person name="Mauro-Herrera M."/>
            <person name="Wang L."/>
            <person name="Li P."/>
            <person name="Sharma M."/>
            <person name="Sharma R."/>
            <person name="Ronald P.C."/>
            <person name="Panaud O."/>
            <person name="Kellogg E.A."/>
            <person name="Brutnell T.P."/>
            <person name="Doust A.N."/>
            <person name="Tuskan G.A."/>
            <person name="Rokhsar D."/>
            <person name="Devos K.M."/>
        </authorList>
    </citation>
    <scope>NUCLEOTIDE SEQUENCE [LARGE SCALE GENOMIC DNA]</scope>
    <source>
        <strain evidence="3">cv. Yugu1</strain>
    </source>
</reference>
<dbReference type="EMBL" id="AGNK02002984">
    <property type="status" value="NOT_ANNOTATED_CDS"/>
    <property type="molecule type" value="Genomic_DNA"/>
</dbReference>
<protein>
    <submittedName>
        <fullName evidence="2">Uncharacterized protein</fullName>
    </submittedName>
</protein>
<reference evidence="2" key="2">
    <citation type="submission" date="2018-08" db="UniProtKB">
        <authorList>
            <consortium name="EnsemblPlants"/>
        </authorList>
    </citation>
    <scope>IDENTIFICATION</scope>
    <source>
        <strain evidence="2">Yugu1</strain>
    </source>
</reference>
<dbReference type="Gramene" id="KQL05098">
    <property type="protein sequence ID" value="KQL05098"/>
    <property type="gene ID" value="SETIT_005403mg"/>
</dbReference>
<dbReference type="InParanoid" id="K3XTZ6"/>
<name>K3XTZ6_SETIT</name>
<dbReference type="HOGENOM" id="CLU_3360592_0_0_1"/>
<accession>K3XTZ6</accession>